<keyword evidence="1" id="KW-1133">Transmembrane helix</keyword>
<name>A0A1R3JDZ6_COCAP</name>
<dbReference type="Gene3D" id="1.20.140.10">
    <property type="entry name" value="Butyryl-CoA Dehydrogenase, subunit A, domain 3"/>
    <property type="match status" value="1"/>
</dbReference>
<dbReference type="Proteomes" id="UP000188268">
    <property type="component" value="Unassembled WGS sequence"/>
</dbReference>
<dbReference type="GO" id="GO:0055088">
    <property type="term" value="P:lipid homeostasis"/>
    <property type="evidence" value="ECO:0007669"/>
    <property type="project" value="TreeGrafter"/>
</dbReference>
<evidence type="ECO:0000313" key="3">
    <source>
        <dbReference type="EMBL" id="OMO93039.1"/>
    </source>
</evidence>
<keyword evidence="1" id="KW-0812">Transmembrane</keyword>
<reference evidence="3 4" key="1">
    <citation type="submission" date="2013-09" db="EMBL/GenBank/DDBJ databases">
        <title>Corchorus capsularis genome sequencing.</title>
        <authorList>
            <person name="Alam M."/>
            <person name="Haque M.S."/>
            <person name="Islam M.S."/>
            <person name="Emdad E.M."/>
            <person name="Islam M.M."/>
            <person name="Ahmed B."/>
            <person name="Halim A."/>
            <person name="Hossen Q.M.M."/>
            <person name="Hossain M.Z."/>
            <person name="Ahmed R."/>
            <person name="Khan M.M."/>
            <person name="Islam R."/>
            <person name="Rashid M.M."/>
            <person name="Khan S.A."/>
            <person name="Rahman M.S."/>
            <person name="Alam M."/>
        </authorList>
    </citation>
    <scope>NUCLEOTIDE SEQUENCE [LARGE SCALE GENOMIC DNA]</scope>
    <source>
        <strain evidence="4">cv. CVL-1</strain>
        <tissue evidence="3">Whole seedling</tissue>
    </source>
</reference>
<feature type="transmembrane region" description="Helical" evidence="1">
    <location>
        <begin position="14"/>
        <end position="32"/>
    </location>
</feature>
<keyword evidence="1" id="KW-0472">Membrane</keyword>
<dbReference type="AlphaFoldDB" id="A0A1R3JDZ6"/>
<keyword evidence="4" id="KW-1185">Reference proteome</keyword>
<dbReference type="GO" id="GO:0033540">
    <property type="term" value="P:fatty acid beta-oxidation using acyl-CoA oxidase"/>
    <property type="evidence" value="ECO:0007669"/>
    <property type="project" value="TreeGrafter"/>
</dbReference>
<dbReference type="STRING" id="210143.A0A1R3JDZ6"/>
<dbReference type="InterPro" id="IPR036250">
    <property type="entry name" value="AcylCo_DH-like_C"/>
</dbReference>
<proteinExistence type="predicted"/>
<accession>A0A1R3JDZ6</accession>
<sequence>MQSNHKAYEITDPVIVLSLFSRYAISFAANYLKMLFVRRTPQSNKTIHVVSSSLKECREACGGQGLKTENRISHLKGEYDVQSTFEGDNNILMQQVSKALLAEYVAAQKKNKAFKGLGLEHMNKPCHVIPSQLTSATLR</sequence>
<dbReference type="GO" id="GO:0005504">
    <property type="term" value="F:fatty acid binding"/>
    <property type="evidence" value="ECO:0007669"/>
    <property type="project" value="TreeGrafter"/>
</dbReference>
<protein>
    <recommendedName>
        <fullName evidence="2">Acyl-CoA oxidase C-alpha1 domain-containing protein</fullName>
    </recommendedName>
</protein>
<evidence type="ECO:0000256" key="1">
    <source>
        <dbReference type="SAM" id="Phobius"/>
    </source>
</evidence>
<dbReference type="Gramene" id="OMO93039">
    <property type="protein sequence ID" value="OMO93039"/>
    <property type="gene ID" value="CCACVL1_06667"/>
</dbReference>
<dbReference type="Pfam" id="PF22924">
    <property type="entry name" value="ACOX_C_alpha1"/>
    <property type="match status" value="1"/>
</dbReference>
<organism evidence="3 4">
    <name type="scientific">Corchorus capsularis</name>
    <name type="common">Jute</name>
    <dbReference type="NCBI Taxonomy" id="210143"/>
    <lineage>
        <taxon>Eukaryota</taxon>
        <taxon>Viridiplantae</taxon>
        <taxon>Streptophyta</taxon>
        <taxon>Embryophyta</taxon>
        <taxon>Tracheophyta</taxon>
        <taxon>Spermatophyta</taxon>
        <taxon>Magnoliopsida</taxon>
        <taxon>eudicotyledons</taxon>
        <taxon>Gunneridae</taxon>
        <taxon>Pentapetalae</taxon>
        <taxon>rosids</taxon>
        <taxon>malvids</taxon>
        <taxon>Malvales</taxon>
        <taxon>Malvaceae</taxon>
        <taxon>Grewioideae</taxon>
        <taxon>Apeibeae</taxon>
        <taxon>Corchorus</taxon>
    </lineage>
</organism>
<dbReference type="GO" id="GO:0005777">
    <property type="term" value="C:peroxisome"/>
    <property type="evidence" value="ECO:0007669"/>
    <property type="project" value="InterPro"/>
</dbReference>
<dbReference type="GO" id="GO:0071949">
    <property type="term" value="F:FAD binding"/>
    <property type="evidence" value="ECO:0007669"/>
    <property type="project" value="InterPro"/>
</dbReference>
<dbReference type="PANTHER" id="PTHR10909">
    <property type="entry name" value="ELECTRON TRANSPORT OXIDOREDUCTASE"/>
    <property type="match status" value="1"/>
</dbReference>
<dbReference type="GO" id="GO:0003997">
    <property type="term" value="F:acyl-CoA oxidase activity"/>
    <property type="evidence" value="ECO:0007669"/>
    <property type="project" value="InterPro"/>
</dbReference>
<evidence type="ECO:0000259" key="2">
    <source>
        <dbReference type="Pfam" id="PF22924"/>
    </source>
</evidence>
<dbReference type="InterPro" id="IPR012258">
    <property type="entry name" value="Acyl-CoA_oxidase"/>
</dbReference>
<dbReference type="OrthoDB" id="538336at2759"/>
<feature type="domain" description="Acyl-CoA oxidase C-alpha1" evidence="2">
    <location>
        <begin position="49"/>
        <end position="101"/>
    </location>
</feature>
<dbReference type="InterPro" id="IPR055060">
    <property type="entry name" value="ACOX_C_alpha1"/>
</dbReference>
<dbReference type="PANTHER" id="PTHR10909:SF352">
    <property type="entry name" value="ACYL-COENZYME A OXIDASE-LIKE PROTEIN"/>
    <property type="match status" value="1"/>
</dbReference>
<dbReference type="EMBL" id="AWWV01008121">
    <property type="protein sequence ID" value="OMO93039.1"/>
    <property type="molecule type" value="Genomic_DNA"/>
</dbReference>
<comment type="caution">
    <text evidence="3">The sequence shown here is derived from an EMBL/GenBank/DDBJ whole genome shotgun (WGS) entry which is preliminary data.</text>
</comment>
<dbReference type="SUPFAM" id="SSF47203">
    <property type="entry name" value="Acyl-CoA dehydrogenase C-terminal domain-like"/>
    <property type="match status" value="1"/>
</dbReference>
<evidence type="ECO:0000313" key="4">
    <source>
        <dbReference type="Proteomes" id="UP000188268"/>
    </source>
</evidence>
<gene>
    <name evidence="3" type="ORF">CCACVL1_06667</name>
</gene>